<dbReference type="Proteomes" id="UP000217103">
    <property type="component" value="Unassembled WGS sequence"/>
</dbReference>
<dbReference type="EMBL" id="FNKK01000002">
    <property type="protein sequence ID" value="SDR21160.1"/>
    <property type="molecule type" value="Genomic_DNA"/>
</dbReference>
<evidence type="ECO:0000313" key="2">
    <source>
        <dbReference type="Proteomes" id="UP000217103"/>
    </source>
</evidence>
<evidence type="ECO:0000313" key="1">
    <source>
        <dbReference type="EMBL" id="SDR21160.1"/>
    </source>
</evidence>
<name>A0A1H1H6S6_9ACTN</name>
<dbReference type="AlphaFoldDB" id="A0A1H1H6S6"/>
<proteinExistence type="predicted"/>
<sequence length="99" mass="10513">MIKPTERLIEPAESRVRLFIVGRSRTGQRRPLGALRQGQRWSCTVPAGIGAAAEATEDAPEPGVGALTGTAWPGPAACFPGLWRPWYGVLTVAHPLPTG</sequence>
<accession>A0A1H1H6S6</accession>
<protein>
    <submittedName>
        <fullName evidence="1">Uncharacterized protein</fullName>
    </submittedName>
</protein>
<organism evidence="1 2">
    <name type="scientific">Thermostaphylospora chromogena</name>
    <dbReference type="NCBI Taxonomy" id="35622"/>
    <lineage>
        <taxon>Bacteria</taxon>
        <taxon>Bacillati</taxon>
        <taxon>Actinomycetota</taxon>
        <taxon>Actinomycetes</taxon>
        <taxon>Streptosporangiales</taxon>
        <taxon>Thermomonosporaceae</taxon>
        <taxon>Thermostaphylospora</taxon>
    </lineage>
</organism>
<reference evidence="1 2" key="1">
    <citation type="submission" date="2016-10" db="EMBL/GenBank/DDBJ databases">
        <authorList>
            <person name="de Groot N.N."/>
        </authorList>
    </citation>
    <scope>NUCLEOTIDE SEQUENCE [LARGE SCALE GENOMIC DNA]</scope>
    <source>
        <strain evidence="1 2">DSM 43794</strain>
    </source>
</reference>
<keyword evidence="2" id="KW-1185">Reference proteome</keyword>
<gene>
    <name evidence="1" type="ORF">SAMN04489764_4110</name>
</gene>